<dbReference type="OMA" id="RFCARHI"/>
<evidence type="ECO:0000313" key="6">
    <source>
        <dbReference type="Proteomes" id="UP000790787"/>
    </source>
</evidence>
<protein>
    <submittedName>
        <fullName evidence="7">Uncharacterized protein LOC107771439</fullName>
    </submittedName>
</protein>
<proteinExistence type="predicted"/>
<dbReference type="InterPro" id="IPR001207">
    <property type="entry name" value="Transposase_mutator"/>
</dbReference>
<evidence type="ECO:0000313" key="7">
    <source>
        <dbReference type="RefSeq" id="XP_016446287.1"/>
    </source>
</evidence>
<keyword evidence="6" id="KW-1185">Reference proteome</keyword>
<dbReference type="OrthoDB" id="1302331at2759"/>
<organism evidence="6 7">
    <name type="scientific">Nicotiana tabacum</name>
    <name type="common">Common tobacco</name>
    <dbReference type="NCBI Taxonomy" id="4097"/>
    <lineage>
        <taxon>Eukaryota</taxon>
        <taxon>Viridiplantae</taxon>
        <taxon>Streptophyta</taxon>
        <taxon>Embryophyta</taxon>
        <taxon>Tracheophyta</taxon>
        <taxon>Spermatophyta</taxon>
        <taxon>Magnoliopsida</taxon>
        <taxon>eudicotyledons</taxon>
        <taxon>Gunneridae</taxon>
        <taxon>Pentapetalae</taxon>
        <taxon>asterids</taxon>
        <taxon>lamiids</taxon>
        <taxon>Solanales</taxon>
        <taxon>Solanaceae</taxon>
        <taxon>Nicotianoideae</taxon>
        <taxon>Nicotianeae</taxon>
        <taxon>Nicotiana</taxon>
    </lineage>
</organism>
<evidence type="ECO:0000256" key="2">
    <source>
        <dbReference type="ARBA" id="ARBA00023125"/>
    </source>
</evidence>
<evidence type="ECO:0000256" key="1">
    <source>
        <dbReference type="ARBA" id="ARBA00022578"/>
    </source>
</evidence>
<feature type="domain" description="MULE transposase" evidence="5">
    <location>
        <begin position="242"/>
        <end position="334"/>
    </location>
</feature>
<accession>A0A1S3Y2S9</accession>
<dbReference type="Pfam" id="PF03108">
    <property type="entry name" value="DBD_Tnp_Mut"/>
    <property type="match status" value="1"/>
</dbReference>
<name>A0A1S3Y2S9_TOBAC</name>
<keyword evidence="2" id="KW-0238">DNA-binding</keyword>
<feature type="domain" description="Transposase MuDR plant" evidence="4">
    <location>
        <begin position="71"/>
        <end position="132"/>
    </location>
</feature>
<evidence type="ECO:0000259" key="5">
    <source>
        <dbReference type="Pfam" id="PF10551"/>
    </source>
</evidence>
<dbReference type="PANTHER" id="PTHR31973">
    <property type="entry name" value="POLYPROTEIN, PUTATIVE-RELATED"/>
    <property type="match status" value="1"/>
</dbReference>
<dbReference type="GO" id="GO:0004803">
    <property type="term" value="F:transposase activity"/>
    <property type="evidence" value="ECO:0007669"/>
    <property type="project" value="InterPro"/>
</dbReference>
<dbReference type="GO" id="GO:0006313">
    <property type="term" value="P:DNA transposition"/>
    <property type="evidence" value="ECO:0007669"/>
    <property type="project" value="InterPro"/>
</dbReference>
<dbReference type="GO" id="GO:0003677">
    <property type="term" value="F:DNA binding"/>
    <property type="evidence" value="ECO:0007669"/>
    <property type="project" value="UniProtKB-KW"/>
</dbReference>
<evidence type="ECO:0000256" key="3">
    <source>
        <dbReference type="ARBA" id="ARBA00023172"/>
    </source>
</evidence>
<dbReference type="GeneID" id="107771439"/>
<keyword evidence="3" id="KW-0233">DNA recombination</keyword>
<sequence>MQENVDLDLSIIHHSETYIGSIVAGTDCDSSEEEEGDELVSSDYYSEELEMFRNERTKEVNKKLDMYKELEKGMTVKDIPEARRIIGFYAVANSKGLKVKKSDTKRLSYKCDTGCPFRCFISKDGQSQTFNIKTLNQNHDCDPVYQNHRGDSKTLAHYFKRKIQNNPKYKIKDMRGDLEGEFKLNVSKSKMKRVKRIVLEKLEGSYLDDYNRLEAYAQELRESNVCSDVVVNISKEALAEGLDGTFLKGKCKGQLLMVVGQDSGNHFYPITWAVVDKETNRTWSWFMEMMKILLDLKNGEGVTFISDMQKGLLDAIFVVVPKANHRFCARHIEANWAKKHKRGGEMRKMLW</sequence>
<reference evidence="7" key="2">
    <citation type="submission" date="2025-08" db="UniProtKB">
        <authorList>
            <consortium name="RefSeq"/>
        </authorList>
    </citation>
    <scope>IDENTIFICATION</scope>
    <source>
        <tissue evidence="7">Leaf</tissue>
    </source>
</reference>
<dbReference type="PROSITE" id="PS01007">
    <property type="entry name" value="TRANSPOSASE_MUTATOR"/>
    <property type="match status" value="1"/>
</dbReference>
<dbReference type="AlphaFoldDB" id="A0A1S3Y2S9"/>
<dbReference type="KEGG" id="nta:107771439"/>
<evidence type="ECO:0000259" key="4">
    <source>
        <dbReference type="Pfam" id="PF03108"/>
    </source>
</evidence>
<dbReference type="Proteomes" id="UP000790787">
    <property type="component" value="Chromosome 19"/>
</dbReference>
<dbReference type="InterPro" id="IPR018289">
    <property type="entry name" value="MULE_transposase_dom"/>
</dbReference>
<dbReference type="Pfam" id="PF10551">
    <property type="entry name" value="MULE"/>
    <property type="match status" value="1"/>
</dbReference>
<dbReference type="PaxDb" id="4097-A0A1S3Y2S9"/>
<reference evidence="6" key="1">
    <citation type="journal article" date="2014" name="Nat. Commun.">
        <title>The tobacco genome sequence and its comparison with those of tomato and potato.</title>
        <authorList>
            <person name="Sierro N."/>
            <person name="Battey J.N."/>
            <person name="Ouadi S."/>
            <person name="Bakaher N."/>
            <person name="Bovet L."/>
            <person name="Willig A."/>
            <person name="Goepfert S."/>
            <person name="Peitsch M.C."/>
            <person name="Ivanov N.V."/>
        </authorList>
    </citation>
    <scope>NUCLEOTIDE SEQUENCE [LARGE SCALE GENOMIC DNA]</scope>
</reference>
<dbReference type="InterPro" id="IPR004332">
    <property type="entry name" value="Transposase_MuDR"/>
</dbReference>
<keyword evidence="1" id="KW-0815">Transposition</keyword>
<gene>
    <name evidence="7" type="primary">LOC107771439</name>
</gene>
<dbReference type="STRING" id="4097.A0A1S3Y2S9"/>
<dbReference type="RefSeq" id="XP_016446287.1">
    <property type="nucleotide sequence ID" value="XM_016590801.1"/>
</dbReference>
<dbReference type="PANTHER" id="PTHR31973:SF189">
    <property type="entry name" value="TRANSPOSASE, MUDR, PLANT, MULE TRANSPOSASE DOMAIN PROTEIN-RELATED"/>
    <property type="match status" value="1"/>
</dbReference>